<evidence type="ECO:0000256" key="2">
    <source>
        <dbReference type="RuleBase" id="RU364082"/>
    </source>
</evidence>
<dbReference type="PANTHER" id="PTHR10491">
    <property type="entry name" value="DTDP-4-DEHYDRORHAMNOSE REDUCTASE"/>
    <property type="match status" value="1"/>
</dbReference>
<dbReference type="GO" id="GO:0019305">
    <property type="term" value="P:dTDP-rhamnose biosynthetic process"/>
    <property type="evidence" value="ECO:0007669"/>
    <property type="project" value="UniProtKB-UniPathway"/>
</dbReference>
<accession>A0A1P8TDG2</accession>
<organism evidence="5 7">
    <name type="scientific">Streptomyces alfalfae</name>
    <dbReference type="NCBI Taxonomy" id="1642299"/>
    <lineage>
        <taxon>Bacteria</taxon>
        <taxon>Bacillati</taxon>
        <taxon>Actinomycetota</taxon>
        <taxon>Actinomycetes</taxon>
        <taxon>Kitasatosporales</taxon>
        <taxon>Streptomycetaceae</taxon>
        <taxon>Streptomyces</taxon>
    </lineage>
</organism>
<dbReference type="GO" id="GO:0005829">
    <property type="term" value="C:cytosol"/>
    <property type="evidence" value="ECO:0007669"/>
    <property type="project" value="TreeGrafter"/>
</dbReference>
<dbReference type="OrthoDB" id="9803892at2"/>
<evidence type="ECO:0000259" key="3">
    <source>
        <dbReference type="Pfam" id="PF04321"/>
    </source>
</evidence>
<comment type="pathway">
    <text evidence="2">Carbohydrate biosynthesis; dTDP-L-rhamnose biosynthesis.</text>
</comment>
<dbReference type="NCBIfam" id="TIGR01214">
    <property type="entry name" value="rmlD"/>
    <property type="match status" value="1"/>
</dbReference>
<protein>
    <recommendedName>
        <fullName evidence="2">dTDP-4-dehydrorhamnose reductase</fullName>
        <ecNumber evidence="2">1.1.1.133</ecNumber>
    </recommendedName>
</protein>
<sequence length="307" mass="32640">MSWLVTGAGGLLGRHLVRRLGDERVVALDRRELDITDADAVDAALARHRPRVVANCAAWTATDDAEKHPHAAWRVNVTGTRNLARACRRHGAVLLQLSSDYVFSGHARTPYREDAPTGPLNVYGRTKAAAESAVLDVLPDAGYVVRAAWLYGVGGRNFVDTMIGLERTHASVRVVDDQTGQPTWAKDLAGLLARLGAAALAGAAPPGVYHGTSGGAVTWHGLAQEVFRLVGADPARVLPVTSGEFGLAAARPGYSALGHDGWTRAGIAPLRHWRDALHAAFPLLHQAHAQNHRAHAQKGSPRASVGN</sequence>
<dbReference type="InterPro" id="IPR005913">
    <property type="entry name" value="dTDP_dehydrorham_reduct"/>
</dbReference>
<proteinExistence type="inferred from homology"/>
<dbReference type="GO" id="GO:0008831">
    <property type="term" value="F:dTDP-4-dehydrorhamnose reductase activity"/>
    <property type="evidence" value="ECO:0007669"/>
    <property type="project" value="UniProtKB-EC"/>
</dbReference>
<reference evidence="5 7" key="2">
    <citation type="submission" date="2020-12" db="EMBL/GenBank/DDBJ databases">
        <title>Identification and biosynthesis of polyene macrolides produced by Streptomyces alfalfae Men-myco-93-63.</title>
        <authorList>
            <person name="Liu D."/>
            <person name="Li Y."/>
            <person name="Liu L."/>
            <person name="Han X."/>
            <person name="Shen F."/>
        </authorList>
    </citation>
    <scope>NUCLEOTIDE SEQUENCE [LARGE SCALE GENOMIC DNA]</scope>
    <source>
        <strain evidence="5 7">Men-myco-93-63</strain>
    </source>
</reference>
<evidence type="ECO:0000313" key="4">
    <source>
        <dbReference type="EMBL" id="APY85653.1"/>
    </source>
</evidence>
<dbReference type="SUPFAM" id="SSF51735">
    <property type="entry name" value="NAD(P)-binding Rossmann-fold domains"/>
    <property type="match status" value="1"/>
</dbReference>
<evidence type="ECO:0000313" key="6">
    <source>
        <dbReference type="Proteomes" id="UP000187191"/>
    </source>
</evidence>
<keyword evidence="6" id="KW-1185">Reference proteome</keyword>
<dbReference type="Proteomes" id="UP000596130">
    <property type="component" value="Chromosome"/>
</dbReference>
<evidence type="ECO:0000256" key="1">
    <source>
        <dbReference type="ARBA" id="ARBA00010944"/>
    </source>
</evidence>
<dbReference type="Gene3D" id="3.40.50.720">
    <property type="entry name" value="NAD(P)-binding Rossmann-like Domain"/>
    <property type="match status" value="1"/>
</dbReference>
<keyword evidence="2" id="KW-0521">NADP</keyword>
<dbReference type="RefSeq" id="WP_076683894.1">
    <property type="nucleotide sequence ID" value="NZ_CP015588.1"/>
</dbReference>
<dbReference type="Gene3D" id="3.90.25.10">
    <property type="entry name" value="UDP-galactose 4-epimerase, domain 1"/>
    <property type="match status" value="1"/>
</dbReference>
<evidence type="ECO:0000313" key="7">
    <source>
        <dbReference type="Proteomes" id="UP000596130"/>
    </source>
</evidence>
<keyword evidence="2 5" id="KW-0560">Oxidoreductase</keyword>
<dbReference type="CDD" id="cd05254">
    <property type="entry name" value="dTDP_HR_like_SDR_e"/>
    <property type="match status" value="1"/>
</dbReference>
<dbReference type="KEGG" id="ssia:A7J05_07955"/>
<dbReference type="EMBL" id="CP015588">
    <property type="protein sequence ID" value="APY85653.1"/>
    <property type="molecule type" value="Genomic_DNA"/>
</dbReference>
<dbReference type="Pfam" id="PF04321">
    <property type="entry name" value="RmlD_sub_bind"/>
    <property type="match status" value="1"/>
</dbReference>
<dbReference type="EMBL" id="CP065959">
    <property type="protein sequence ID" value="QQC92101.1"/>
    <property type="molecule type" value="Genomic_DNA"/>
</dbReference>
<dbReference type="AlphaFoldDB" id="A0A1P8TDG2"/>
<gene>
    <name evidence="5" type="primary">rfbD</name>
    <name evidence="4" type="ORF">A7J05_07955</name>
    <name evidence="5" type="ORF">I8755_29655</name>
</gene>
<feature type="domain" description="RmlD-like substrate binding" evidence="3">
    <location>
        <begin position="1"/>
        <end position="280"/>
    </location>
</feature>
<comment type="similarity">
    <text evidence="1 2">Belongs to the dTDP-4-dehydrorhamnose reductase family.</text>
</comment>
<name>A0A1P8TDG2_9ACTN</name>
<dbReference type="PANTHER" id="PTHR10491:SF4">
    <property type="entry name" value="METHIONINE ADENOSYLTRANSFERASE 2 SUBUNIT BETA"/>
    <property type="match status" value="1"/>
</dbReference>
<dbReference type="EC" id="1.1.1.133" evidence="2"/>
<comment type="function">
    <text evidence="2">Catalyzes the reduction of dTDP-6-deoxy-L-lyxo-4-hexulose to yield dTDP-L-rhamnose.</text>
</comment>
<dbReference type="InterPro" id="IPR029903">
    <property type="entry name" value="RmlD-like-bd"/>
</dbReference>
<dbReference type="InterPro" id="IPR036291">
    <property type="entry name" value="NAD(P)-bd_dom_sf"/>
</dbReference>
<dbReference type="UniPathway" id="UPA00124"/>
<reference evidence="4 6" key="1">
    <citation type="submission" date="2016-05" db="EMBL/GenBank/DDBJ databases">
        <authorList>
            <person name="Gu J."/>
        </authorList>
    </citation>
    <scope>NUCLEOTIDE SEQUENCE [LARGE SCALE GENOMIC DNA]</scope>
    <source>
        <strain evidence="4 6">ACCC40021</strain>
    </source>
</reference>
<dbReference type="Proteomes" id="UP000187191">
    <property type="component" value="Chromosome"/>
</dbReference>
<evidence type="ECO:0000313" key="5">
    <source>
        <dbReference type="EMBL" id="QQC92101.1"/>
    </source>
</evidence>